<dbReference type="Proteomes" id="UP000030325">
    <property type="component" value="Segment"/>
</dbReference>
<sequence length="74" mass="8272">MRDFLLMAQNSFGGATVVGSFTGEFLLALATFILFAIFGCWGAWLKWRDSKAIREALDSGDLKTALNLRQKERV</sequence>
<organism evidence="2 3">
    <name type="scientific">Citrobacter phage Stevie</name>
    <dbReference type="NCBI Taxonomy" id="2885922"/>
    <lineage>
        <taxon>Viruses</taxon>
        <taxon>Duplodnaviria</taxon>
        <taxon>Heunggongvirae</taxon>
        <taxon>Uroviricota</taxon>
        <taxon>Caudoviricetes</taxon>
        <taxon>Drexlerviridae</taxon>
        <taxon>Tempevirinae</taxon>
        <taxon>Tlsvirus</taxon>
        <taxon>Tlsvirus stevie</taxon>
    </lineage>
</organism>
<keyword evidence="3" id="KW-1185">Reference proteome</keyword>
<keyword evidence="1" id="KW-1133">Transmembrane helix</keyword>
<evidence type="ECO:0000256" key="1">
    <source>
        <dbReference type="SAM" id="Phobius"/>
    </source>
</evidence>
<reference evidence="2 3" key="1">
    <citation type="journal article" date="2015" name="Genome Announc.">
        <title>Complete Genome of Citrobacter freundii Siphophage Stevie.</title>
        <authorList>
            <person name="Shaw J.P."/>
            <person name="Aviles Medina C.A."/>
            <person name="Chen Y."/>
            <person name="Luna A.J."/>
            <person name="Hernandez A.C."/>
            <person name="Kuty Everett G.F."/>
        </authorList>
    </citation>
    <scope>NUCLEOTIDE SEQUENCE [LARGE SCALE GENOMIC DNA]</scope>
</reference>
<keyword evidence="1" id="KW-0472">Membrane</keyword>
<evidence type="ECO:0000313" key="2">
    <source>
        <dbReference type="EMBL" id="AIX12307.1"/>
    </source>
</evidence>
<dbReference type="GeneID" id="24722926"/>
<feature type="transmembrane region" description="Helical" evidence="1">
    <location>
        <begin position="25"/>
        <end position="45"/>
    </location>
</feature>
<gene>
    <name evidence="2" type="ORF">CPT_Stevie38</name>
</gene>
<evidence type="ECO:0000313" key="3">
    <source>
        <dbReference type="Proteomes" id="UP000030325"/>
    </source>
</evidence>
<proteinExistence type="predicted"/>
<protein>
    <submittedName>
        <fullName evidence="2">Pinholin</fullName>
    </submittedName>
</protein>
<dbReference type="RefSeq" id="YP_009148744.1">
    <property type="nucleotide sequence ID" value="NC_027350.1"/>
</dbReference>
<name>A0A0A0YRB4_9CAUD</name>
<keyword evidence="1" id="KW-0812">Transmembrane</keyword>
<dbReference type="KEGG" id="vg:24722926"/>
<accession>A0A0A0YRB4</accession>
<dbReference type="EMBL" id="KM236241">
    <property type="protein sequence ID" value="AIX12307.1"/>
    <property type="molecule type" value="Genomic_DNA"/>
</dbReference>